<dbReference type="GO" id="GO:0050660">
    <property type="term" value="F:flavin adenine dinucleotide binding"/>
    <property type="evidence" value="ECO:0007669"/>
    <property type="project" value="TreeGrafter"/>
</dbReference>
<dbReference type="PANTHER" id="PTHR43539:SF9">
    <property type="entry name" value="INDOLE-3-PYRUVATE MONOOXYGENASE YUCCA11-RELATED"/>
    <property type="match status" value="1"/>
</dbReference>
<keyword evidence="4" id="KW-0274">FAD</keyword>
<dbReference type="OrthoDB" id="1689926at2759"/>
<keyword evidence="3" id="KW-0285">Flavoprotein</keyword>
<organism evidence="8 9">
    <name type="scientific">Gossypium australe</name>
    <dbReference type="NCBI Taxonomy" id="47621"/>
    <lineage>
        <taxon>Eukaryota</taxon>
        <taxon>Viridiplantae</taxon>
        <taxon>Streptophyta</taxon>
        <taxon>Embryophyta</taxon>
        <taxon>Tracheophyta</taxon>
        <taxon>Spermatophyta</taxon>
        <taxon>Magnoliopsida</taxon>
        <taxon>eudicotyledons</taxon>
        <taxon>Gunneridae</taxon>
        <taxon>Pentapetalae</taxon>
        <taxon>rosids</taxon>
        <taxon>malvids</taxon>
        <taxon>Malvales</taxon>
        <taxon>Malvaceae</taxon>
        <taxon>Malvoideae</taxon>
        <taxon>Gossypium</taxon>
    </lineage>
</organism>
<sequence>MMSILFWVQNFAFSSQTLQYLSQPLYLDVHVLTKEMVKMAMIMLQYLPCKAVDKITVAISKLKYGKLSKYGIQRPKKGPFHLKETSGRSPVIDVGTISKIKSEEIKFYLV</sequence>
<evidence type="ECO:0000256" key="3">
    <source>
        <dbReference type="ARBA" id="ARBA00022630"/>
    </source>
</evidence>
<evidence type="ECO:0000256" key="5">
    <source>
        <dbReference type="ARBA" id="ARBA00022857"/>
    </source>
</evidence>
<evidence type="ECO:0000256" key="4">
    <source>
        <dbReference type="ARBA" id="ARBA00022827"/>
    </source>
</evidence>
<reference evidence="9" key="1">
    <citation type="journal article" date="2019" name="Plant Biotechnol. J.">
        <title>Genome sequencing of the Australian wild diploid species Gossypium australe highlights disease resistance and delayed gland morphogenesis.</title>
        <authorList>
            <person name="Cai Y."/>
            <person name="Cai X."/>
            <person name="Wang Q."/>
            <person name="Wang P."/>
            <person name="Zhang Y."/>
            <person name="Cai C."/>
            <person name="Xu Y."/>
            <person name="Wang K."/>
            <person name="Zhou Z."/>
            <person name="Wang C."/>
            <person name="Geng S."/>
            <person name="Li B."/>
            <person name="Dong Q."/>
            <person name="Hou Y."/>
            <person name="Wang H."/>
            <person name="Ai P."/>
            <person name="Liu Z."/>
            <person name="Yi F."/>
            <person name="Sun M."/>
            <person name="An G."/>
            <person name="Cheng J."/>
            <person name="Zhang Y."/>
            <person name="Shi Q."/>
            <person name="Xie Y."/>
            <person name="Shi X."/>
            <person name="Chang Y."/>
            <person name="Huang F."/>
            <person name="Chen Y."/>
            <person name="Hong S."/>
            <person name="Mi L."/>
            <person name="Sun Q."/>
            <person name="Zhang L."/>
            <person name="Zhou B."/>
            <person name="Peng R."/>
            <person name="Zhang X."/>
            <person name="Liu F."/>
        </authorList>
    </citation>
    <scope>NUCLEOTIDE SEQUENCE [LARGE SCALE GENOMIC DNA]</scope>
    <source>
        <strain evidence="9">cv. PA1801</strain>
    </source>
</reference>
<dbReference type="Proteomes" id="UP000325315">
    <property type="component" value="Unassembled WGS sequence"/>
</dbReference>
<gene>
    <name evidence="8" type="ORF">EPI10_020517</name>
</gene>
<keyword evidence="8" id="KW-0670">Pyruvate</keyword>
<evidence type="ECO:0000256" key="7">
    <source>
        <dbReference type="ARBA" id="ARBA00023033"/>
    </source>
</evidence>
<keyword evidence="7 8" id="KW-0503">Monooxygenase</keyword>
<comment type="cofactor">
    <cofactor evidence="1">
        <name>FAD</name>
        <dbReference type="ChEBI" id="CHEBI:57692"/>
    </cofactor>
</comment>
<dbReference type="AlphaFoldDB" id="A0A5B6WFW2"/>
<proteinExistence type="inferred from homology"/>
<evidence type="ECO:0000256" key="2">
    <source>
        <dbReference type="ARBA" id="ARBA00009183"/>
    </source>
</evidence>
<name>A0A5B6WFW2_9ROSI</name>
<accession>A0A5B6WFW2</accession>
<dbReference type="InterPro" id="IPR050982">
    <property type="entry name" value="Auxin_biosynth/cation_transpt"/>
</dbReference>
<dbReference type="GO" id="GO:0004497">
    <property type="term" value="F:monooxygenase activity"/>
    <property type="evidence" value="ECO:0007669"/>
    <property type="project" value="UniProtKB-KW"/>
</dbReference>
<keyword evidence="5" id="KW-0521">NADP</keyword>
<comment type="similarity">
    <text evidence="2">Belongs to the FMO family.</text>
</comment>
<dbReference type="EMBL" id="SMMG02000003">
    <property type="protein sequence ID" value="KAA3480057.1"/>
    <property type="molecule type" value="Genomic_DNA"/>
</dbReference>
<evidence type="ECO:0000313" key="9">
    <source>
        <dbReference type="Proteomes" id="UP000325315"/>
    </source>
</evidence>
<keyword evidence="9" id="KW-1185">Reference proteome</keyword>
<protein>
    <submittedName>
        <fullName evidence="8">Putative indole-3-pyruvate monooxygenase YUCCA10</fullName>
    </submittedName>
</protein>
<dbReference type="PANTHER" id="PTHR43539">
    <property type="entry name" value="FLAVIN-BINDING MONOOXYGENASE-LIKE PROTEIN (AFU_ORTHOLOGUE AFUA_4G09220)"/>
    <property type="match status" value="1"/>
</dbReference>
<evidence type="ECO:0000313" key="8">
    <source>
        <dbReference type="EMBL" id="KAA3480057.1"/>
    </source>
</evidence>
<evidence type="ECO:0000256" key="6">
    <source>
        <dbReference type="ARBA" id="ARBA00023002"/>
    </source>
</evidence>
<keyword evidence="6" id="KW-0560">Oxidoreductase</keyword>
<comment type="caution">
    <text evidence="8">The sequence shown here is derived from an EMBL/GenBank/DDBJ whole genome shotgun (WGS) entry which is preliminary data.</text>
</comment>
<evidence type="ECO:0000256" key="1">
    <source>
        <dbReference type="ARBA" id="ARBA00001974"/>
    </source>
</evidence>